<sequence>MNLSFGRLPLIYTIRNWHKLAQMTVNSVVGICKIVLISWHSKVPRSLRWVFVALQRALVNFIPYWKLRRIPKEICKHIEDSKCPQQVWEAVDDIVTKHAGKVLPTEYCVGCIAEDEFKWEEYEYEDTLLVYSTEVAQENKSAKK</sequence>
<gene>
    <name evidence="1" type="ORF">TEA_013851</name>
</gene>
<dbReference type="Proteomes" id="UP000306102">
    <property type="component" value="Unassembled WGS sequence"/>
</dbReference>
<proteinExistence type="predicted"/>
<name>A0A4S4EFN3_CAMSN</name>
<reference evidence="1 2" key="1">
    <citation type="journal article" date="2018" name="Proc. Natl. Acad. Sci. U.S.A.">
        <title>Draft genome sequence of Camellia sinensis var. sinensis provides insights into the evolution of the tea genome and tea quality.</title>
        <authorList>
            <person name="Wei C."/>
            <person name="Yang H."/>
            <person name="Wang S."/>
            <person name="Zhao J."/>
            <person name="Liu C."/>
            <person name="Gao L."/>
            <person name="Xia E."/>
            <person name="Lu Y."/>
            <person name="Tai Y."/>
            <person name="She G."/>
            <person name="Sun J."/>
            <person name="Cao H."/>
            <person name="Tong W."/>
            <person name="Gao Q."/>
            <person name="Li Y."/>
            <person name="Deng W."/>
            <person name="Jiang X."/>
            <person name="Wang W."/>
            <person name="Chen Q."/>
            <person name="Zhang S."/>
            <person name="Li H."/>
            <person name="Wu J."/>
            <person name="Wang P."/>
            <person name="Li P."/>
            <person name="Shi C."/>
            <person name="Zheng F."/>
            <person name="Jian J."/>
            <person name="Huang B."/>
            <person name="Shan D."/>
            <person name="Shi M."/>
            <person name="Fang C."/>
            <person name="Yue Y."/>
            <person name="Li F."/>
            <person name="Li D."/>
            <person name="Wei S."/>
            <person name="Han B."/>
            <person name="Jiang C."/>
            <person name="Yin Y."/>
            <person name="Xia T."/>
            <person name="Zhang Z."/>
            <person name="Bennetzen J.L."/>
            <person name="Zhao S."/>
            <person name="Wan X."/>
        </authorList>
    </citation>
    <scope>NUCLEOTIDE SEQUENCE [LARGE SCALE GENOMIC DNA]</scope>
    <source>
        <strain evidence="2">cv. Shuchazao</strain>
        <tissue evidence="1">Leaf</tissue>
    </source>
</reference>
<organism evidence="1 2">
    <name type="scientific">Camellia sinensis var. sinensis</name>
    <name type="common">China tea</name>
    <dbReference type="NCBI Taxonomy" id="542762"/>
    <lineage>
        <taxon>Eukaryota</taxon>
        <taxon>Viridiplantae</taxon>
        <taxon>Streptophyta</taxon>
        <taxon>Embryophyta</taxon>
        <taxon>Tracheophyta</taxon>
        <taxon>Spermatophyta</taxon>
        <taxon>Magnoliopsida</taxon>
        <taxon>eudicotyledons</taxon>
        <taxon>Gunneridae</taxon>
        <taxon>Pentapetalae</taxon>
        <taxon>asterids</taxon>
        <taxon>Ericales</taxon>
        <taxon>Theaceae</taxon>
        <taxon>Camellia</taxon>
    </lineage>
</organism>
<accession>A0A4S4EFN3</accession>
<comment type="caution">
    <text evidence="1">The sequence shown here is derived from an EMBL/GenBank/DDBJ whole genome shotgun (WGS) entry which is preliminary data.</text>
</comment>
<protein>
    <submittedName>
        <fullName evidence="1">Uncharacterized protein</fullName>
    </submittedName>
</protein>
<dbReference type="AlphaFoldDB" id="A0A4S4EFN3"/>
<evidence type="ECO:0000313" key="1">
    <source>
        <dbReference type="EMBL" id="THG15228.1"/>
    </source>
</evidence>
<dbReference type="EMBL" id="SDRB02004865">
    <property type="protein sequence ID" value="THG15228.1"/>
    <property type="molecule type" value="Genomic_DNA"/>
</dbReference>
<evidence type="ECO:0000313" key="2">
    <source>
        <dbReference type="Proteomes" id="UP000306102"/>
    </source>
</evidence>
<keyword evidence="2" id="KW-1185">Reference proteome</keyword>